<dbReference type="Pfam" id="PF00702">
    <property type="entry name" value="Hydrolase"/>
    <property type="match status" value="1"/>
</dbReference>
<dbReference type="AlphaFoldDB" id="A0A219B2U4"/>
<dbReference type="InterPro" id="IPR010237">
    <property type="entry name" value="Pyr-5-nucltdase"/>
</dbReference>
<dbReference type="SFLD" id="SFLDS00003">
    <property type="entry name" value="Haloacid_Dehalogenase"/>
    <property type="match status" value="1"/>
</dbReference>
<evidence type="ECO:0000313" key="1">
    <source>
        <dbReference type="EMBL" id="OWV32655.1"/>
    </source>
</evidence>
<dbReference type="RefSeq" id="WP_088711448.1">
    <property type="nucleotide sequence ID" value="NZ_NFZT01000001.1"/>
</dbReference>
<evidence type="ECO:0000313" key="2">
    <source>
        <dbReference type="Proteomes" id="UP000198462"/>
    </source>
</evidence>
<dbReference type="InterPro" id="IPR036412">
    <property type="entry name" value="HAD-like_sf"/>
</dbReference>
<dbReference type="EMBL" id="NFZT01000001">
    <property type="protein sequence ID" value="OWV32655.1"/>
    <property type="molecule type" value="Genomic_DNA"/>
</dbReference>
<dbReference type="PRINTS" id="PR00413">
    <property type="entry name" value="HADHALOGNASE"/>
</dbReference>
<dbReference type="SUPFAM" id="SSF56784">
    <property type="entry name" value="HAD-like"/>
    <property type="match status" value="1"/>
</dbReference>
<dbReference type="PANTHER" id="PTHR12725">
    <property type="entry name" value="HALOACID DEHALOGENASE-LIKE HYDROLASE"/>
    <property type="match status" value="1"/>
</dbReference>
<keyword evidence="2" id="KW-1185">Reference proteome</keyword>
<dbReference type="Proteomes" id="UP000198462">
    <property type="component" value="Unassembled WGS sequence"/>
</dbReference>
<accession>A0A219B2U4</accession>
<dbReference type="SFLD" id="SFLDG01129">
    <property type="entry name" value="C1.5:_HAD__Beta-PGM__Phosphata"/>
    <property type="match status" value="1"/>
</dbReference>
<dbReference type="NCBIfam" id="TIGR01993">
    <property type="entry name" value="Pyr-5-nucltdase"/>
    <property type="match status" value="1"/>
</dbReference>
<dbReference type="PANTHER" id="PTHR12725:SF117">
    <property type="entry name" value="HALOACID DEHALOGENASE-LIKE HYDROLASE"/>
    <property type="match status" value="1"/>
</dbReference>
<comment type="caution">
    <text evidence="1">The sequence shown here is derived from an EMBL/GenBank/DDBJ whole genome shotgun (WGS) entry which is preliminary data.</text>
</comment>
<dbReference type="InterPro" id="IPR023214">
    <property type="entry name" value="HAD_sf"/>
</dbReference>
<organism evidence="1 2">
    <name type="scientific">Pacificimonas flava</name>
    <dbReference type="NCBI Taxonomy" id="1234595"/>
    <lineage>
        <taxon>Bacteria</taxon>
        <taxon>Pseudomonadati</taxon>
        <taxon>Pseudomonadota</taxon>
        <taxon>Alphaproteobacteria</taxon>
        <taxon>Sphingomonadales</taxon>
        <taxon>Sphingosinicellaceae</taxon>
        <taxon>Pacificimonas</taxon>
    </lineage>
</organism>
<reference evidence="2" key="1">
    <citation type="submission" date="2017-05" db="EMBL/GenBank/DDBJ databases">
        <authorList>
            <person name="Lin X."/>
        </authorList>
    </citation>
    <scope>NUCLEOTIDE SEQUENCE [LARGE SCALE GENOMIC DNA]</scope>
    <source>
        <strain evidence="2">JLT2012</strain>
    </source>
</reference>
<proteinExistence type="predicted"/>
<dbReference type="Gene3D" id="1.10.150.450">
    <property type="match status" value="1"/>
</dbReference>
<dbReference type="OrthoDB" id="9803141at2"/>
<sequence length="232" mass="26280">MSDAKTARGAKDRPDFRGVETWLFDLDNTLYPASANLFSLIDKKMGAFIARELGVDAVEARRIQKDFFHRHGTTLRGLMDEHGVDPHHFLDFVHDIEMTALSEDPRVARGIEALPGRKLVFTNGDESYARRVLERLGLHDHFEHVHDIHAMNYRPKPDPAVYADLCDRLSIEPRRAAFVEDMARNLVPAKALGMRTIWIDNGSESAGYDADPGAIDLVIEDLGDWLSEWETK</sequence>
<dbReference type="Gene3D" id="3.40.50.1000">
    <property type="entry name" value="HAD superfamily/HAD-like"/>
    <property type="match status" value="1"/>
</dbReference>
<dbReference type="NCBIfam" id="TIGR01509">
    <property type="entry name" value="HAD-SF-IA-v3"/>
    <property type="match status" value="1"/>
</dbReference>
<name>A0A219B2U4_9SPHN</name>
<gene>
    <name evidence="1" type="ORF">B5C34_03780</name>
</gene>
<dbReference type="SFLD" id="SFLDG01132">
    <property type="entry name" value="C1.5.3:_5'-Nucleotidase_Like"/>
    <property type="match status" value="1"/>
</dbReference>
<dbReference type="InterPro" id="IPR006439">
    <property type="entry name" value="HAD-SF_hydro_IA"/>
</dbReference>
<protein>
    <submittedName>
        <fullName evidence="1">Pyrimidine 5'-nucleotidase</fullName>
    </submittedName>
</protein>